<feature type="domain" description="FAD-binding FR-type" evidence="15">
    <location>
        <begin position="209"/>
        <end position="309"/>
    </location>
</feature>
<dbReference type="Pfam" id="PF01794">
    <property type="entry name" value="Ferric_reduct"/>
    <property type="match status" value="1"/>
</dbReference>
<evidence type="ECO:0000256" key="8">
    <source>
        <dbReference type="ARBA" id="ARBA00022989"/>
    </source>
</evidence>
<dbReference type="PROSITE" id="PS51384">
    <property type="entry name" value="FAD_FR"/>
    <property type="match status" value="1"/>
</dbReference>
<feature type="signal peptide" evidence="14">
    <location>
        <begin position="1"/>
        <end position="23"/>
    </location>
</feature>
<feature type="transmembrane region" description="Helical" evidence="13">
    <location>
        <begin position="116"/>
        <end position="140"/>
    </location>
</feature>
<evidence type="ECO:0000256" key="3">
    <source>
        <dbReference type="ARBA" id="ARBA00022630"/>
    </source>
</evidence>
<dbReference type="PANTHER" id="PTHR47354:SF8">
    <property type="entry name" value="1,2-PHENYLACETYL-COA EPOXIDASE, SUBUNIT E"/>
    <property type="match status" value="1"/>
</dbReference>
<evidence type="ECO:0000256" key="2">
    <source>
        <dbReference type="ARBA" id="ARBA00004141"/>
    </source>
</evidence>
<accession>A0A7W9KPQ8</accession>
<dbReference type="InterPro" id="IPR013130">
    <property type="entry name" value="Fe3_Rdtase_TM_dom"/>
</dbReference>
<evidence type="ECO:0000256" key="10">
    <source>
        <dbReference type="ARBA" id="ARBA00023004"/>
    </source>
</evidence>
<dbReference type="InterPro" id="IPR017927">
    <property type="entry name" value="FAD-bd_FR_type"/>
</dbReference>
<evidence type="ECO:0000256" key="12">
    <source>
        <dbReference type="ARBA" id="ARBA00023136"/>
    </source>
</evidence>
<evidence type="ECO:0000313" key="16">
    <source>
        <dbReference type="EMBL" id="MBB5896382.1"/>
    </source>
</evidence>
<dbReference type="AlphaFoldDB" id="A0A7W9KPQ8"/>
<dbReference type="PRINTS" id="PR00410">
    <property type="entry name" value="PHEHYDRXLASE"/>
</dbReference>
<protein>
    <submittedName>
        <fullName evidence="16">Putative ferric reductase</fullName>
    </submittedName>
</protein>
<organism evidence="16 17">
    <name type="scientific">Kutzneria kofuensis</name>
    <dbReference type="NCBI Taxonomy" id="103725"/>
    <lineage>
        <taxon>Bacteria</taxon>
        <taxon>Bacillati</taxon>
        <taxon>Actinomycetota</taxon>
        <taxon>Actinomycetes</taxon>
        <taxon>Pseudonocardiales</taxon>
        <taxon>Pseudonocardiaceae</taxon>
        <taxon>Kutzneria</taxon>
    </lineage>
</organism>
<keyword evidence="14" id="KW-0732">Signal</keyword>
<dbReference type="InterPro" id="IPR050415">
    <property type="entry name" value="MRET"/>
</dbReference>
<keyword evidence="11" id="KW-0411">Iron-sulfur</keyword>
<dbReference type="GO" id="GO:0016020">
    <property type="term" value="C:membrane"/>
    <property type="evidence" value="ECO:0007669"/>
    <property type="project" value="UniProtKB-SubCell"/>
</dbReference>
<feature type="transmembrane region" description="Helical" evidence="13">
    <location>
        <begin position="47"/>
        <end position="65"/>
    </location>
</feature>
<evidence type="ECO:0000313" key="17">
    <source>
        <dbReference type="Proteomes" id="UP000585638"/>
    </source>
</evidence>
<evidence type="ECO:0000259" key="15">
    <source>
        <dbReference type="PROSITE" id="PS51384"/>
    </source>
</evidence>
<keyword evidence="8 13" id="KW-1133">Transmembrane helix</keyword>
<dbReference type="Gene3D" id="2.40.30.10">
    <property type="entry name" value="Translation factors"/>
    <property type="match status" value="1"/>
</dbReference>
<comment type="subcellular location">
    <subcellularLocation>
        <location evidence="2">Membrane</location>
        <topology evidence="2">Multi-pass membrane protein</topology>
    </subcellularLocation>
</comment>
<evidence type="ECO:0000256" key="1">
    <source>
        <dbReference type="ARBA" id="ARBA00001974"/>
    </source>
</evidence>
<evidence type="ECO:0000256" key="13">
    <source>
        <dbReference type="SAM" id="Phobius"/>
    </source>
</evidence>
<keyword evidence="9" id="KW-0560">Oxidoreductase</keyword>
<keyword evidence="10" id="KW-0408">Iron</keyword>
<dbReference type="EMBL" id="JACHIR010000001">
    <property type="protein sequence ID" value="MBB5896382.1"/>
    <property type="molecule type" value="Genomic_DNA"/>
</dbReference>
<dbReference type="GO" id="GO:0046872">
    <property type="term" value="F:metal ion binding"/>
    <property type="evidence" value="ECO:0007669"/>
    <property type="project" value="UniProtKB-KW"/>
</dbReference>
<gene>
    <name evidence="16" type="ORF">BJ998_007578</name>
</gene>
<evidence type="ECO:0000256" key="9">
    <source>
        <dbReference type="ARBA" id="ARBA00023002"/>
    </source>
</evidence>
<dbReference type="Proteomes" id="UP000585638">
    <property type="component" value="Unassembled WGS sequence"/>
</dbReference>
<keyword evidence="5" id="KW-0001">2Fe-2S</keyword>
<dbReference type="RefSeq" id="WP_184868048.1">
    <property type="nucleotide sequence ID" value="NZ_BAAAWY010000101.1"/>
</dbReference>
<dbReference type="InterPro" id="IPR039261">
    <property type="entry name" value="FNR_nucleotide-bd"/>
</dbReference>
<reference evidence="16 17" key="1">
    <citation type="submission" date="2020-08" db="EMBL/GenBank/DDBJ databases">
        <title>Sequencing the genomes of 1000 actinobacteria strains.</title>
        <authorList>
            <person name="Klenk H.-P."/>
        </authorList>
    </citation>
    <scope>NUCLEOTIDE SEQUENCE [LARGE SCALE GENOMIC DNA]</scope>
    <source>
        <strain evidence="16 17">DSM 43851</strain>
    </source>
</reference>
<feature type="chain" id="PRO_5031434443" evidence="14">
    <location>
        <begin position="24"/>
        <end position="435"/>
    </location>
</feature>
<dbReference type="Pfam" id="PF00175">
    <property type="entry name" value="NAD_binding_1"/>
    <property type="match status" value="1"/>
</dbReference>
<dbReference type="GO" id="GO:0050660">
    <property type="term" value="F:flavin adenine dinucleotide binding"/>
    <property type="evidence" value="ECO:0007669"/>
    <property type="project" value="TreeGrafter"/>
</dbReference>
<dbReference type="SUPFAM" id="SSF63380">
    <property type="entry name" value="Riboflavin synthase domain-like"/>
    <property type="match status" value="1"/>
</dbReference>
<keyword evidence="6" id="KW-0479">Metal-binding</keyword>
<feature type="transmembrane region" description="Helical" evidence="13">
    <location>
        <begin position="86"/>
        <end position="104"/>
    </location>
</feature>
<keyword evidence="17" id="KW-1185">Reference proteome</keyword>
<evidence type="ECO:0000256" key="14">
    <source>
        <dbReference type="SAM" id="SignalP"/>
    </source>
</evidence>
<sequence length="435" mass="47147">MSDRATRILLVIGAGAAATVALAAPGTLAALAAPSSLAPVIAHNAGMLAGYGAAVMLVMMSRWPLLENAVGADRLARWHATGGRTFLVLALMHAIAAVQGWAQVRRIAVLPALAEVLGMPGLIAATVATALFLFVAAMSIRAARRRMSYERWHLTHLSVYAAVGLSFGHELAGPDVAGNRAAQITLSLLYVYAYVLVLRYRVISPVWQAFRHRMRVVRVSREADGVVSIVVRGRRLGELSPRPGQFFRWRFLTARTWQSAHPFSLSAPPIGEFLRLTVKELGPGSACLQRIRPGVRVVTEGPYGAMTAERRTRPGVVLIAGGIGITPMRALFETIGAAPGRLTLIYRATSVRDIVFRAELDEIARRRGARVHYLVGPSSASANRMDAANLTRLVSDLRDRDVYLCASPRLAEAVREAVREAGVPRAQFHEEVFAF</sequence>
<comment type="cofactor">
    <cofactor evidence="1">
        <name>FAD</name>
        <dbReference type="ChEBI" id="CHEBI:57692"/>
    </cofactor>
</comment>
<feature type="transmembrane region" description="Helical" evidence="13">
    <location>
        <begin position="181"/>
        <end position="202"/>
    </location>
</feature>
<evidence type="ECO:0000256" key="6">
    <source>
        <dbReference type="ARBA" id="ARBA00022723"/>
    </source>
</evidence>
<keyword evidence="4 13" id="KW-0812">Transmembrane</keyword>
<feature type="transmembrane region" description="Helical" evidence="13">
    <location>
        <begin position="152"/>
        <end position="169"/>
    </location>
</feature>
<dbReference type="Gene3D" id="3.40.50.80">
    <property type="entry name" value="Nucleotide-binding domain of ferredoxin-NADP reductase (FNR) module"/>
    <property type="match status" value="1"/>
</dbReference>
<dbReference type="GO" id="GO:0016491">
    <property type="term" value="F:oxidoreductase activity"/>
    <property type="evidence" value="ECO:0007669"/>
    <property type="project" value="UniProtKB-KW"/>
</dbReference>
<dbReference type="CDD" id="cd06198">
    <property type="entry name" value="FNR_like_3"/>
    <property type="match status" value="1"/>
</dbReference>
<evidence type="ECO:0000256" key="4">
    <source>
        <dbReference type="ARBA" id="ARBA00022692"/>
    </source>
</evidence>
<keyword evidence="7" id="KW-0274">FAD</keyword>
<dbReference type="InterPro" id="IPR001433">
    <property type="entry name" value="OxRdtase_FAD/NAD-bd"/>
</dbReference>
<dbReference type="SUPFAM" id="SSF52343">
    <property type="entry name" value="Ferredoxin reductase-like, C-terminal NADP-linked domain"/>
    <property type="match status" value="1"/>
</dbReference>
<name>A0A7W9KPQ8_9PSEU</name>
<keyword evidence="12 13" id="KW-0472">Membrane</keyword>
<dbReference type="InterPro" id="IPR017938">
    <property type="entry name" value="Riboflavin_synthase-like_b-brl"/>
</dbReference>
<keyword evidence="3" id="KW-0285">Flavoprotein</keyword>
<evidence type="ECO:0000256" key="7">
    <source>
        <dbReference type="ARBA" id="ARBA00022827"/>
    </source>
</evidence>
<dbReference type="PANTHER" id="PTHR47354">
    <property type="entry name" value="NADH OXIDOREDUCTASE HCR"/>
    <property type="match status" value="1"/>
</dbReference>
<comment type="caution">
    <text evidence="16">The sequence shown here is derived from an EMBL/GenBank/DDBJ whole genome shotgun (WGS) entry which is preliminary data.</text>
</comment>
<dbReference type="GO" id="GO:0051537">
    <property type="term" value="F:2 iron, 2 sulfur cluster binding"/>
    <property type="evidence" value="ECO:0007669"/>
    <property type="project" value="UniProtKB-KW"/>
</dbReference>
<evidence type="ECO:0000256" key="11">
    <source>
        <dbReference type="ARBA" id="ARBA00023014"/>
    </source>
</evidence>
<proteinExistence type="predicted"/>
<evidence type="ECO:0000256" key="5">
    <source>
        <dbReference type="ARBA" id="ARBA00022714"/>
    </source>
</evidence>